<dbReference type="CDD" id="cd06558">
    <property type="entry name" value="crotonase-like"/>
    <property type="match status" value="1"/>
</dbReference>
<dbReference type="PANTHER" id="PTHR43459:SF1">
    <property type="entry name" value="EG:BACN32G11.4 PROTEIN"/>
    <property type="match status" value="1"/>
</dbReference>
<evidence type="ECO:0000313" key="2">
    <source>
        <dbReference type="Proteomes" id="UP000517694"/>
    </source>
</evidence>
<dbReference type="RefSeq" id="WP_159663439.1">
    <property type="nucleotide sequence ID" value="NZ_JACMHY010000002.1"/>
</dbReference>
<accession>A0A7X1HXE6</accession>
<comment type="caution">
    <text evidence="1">The sequence shown here is derived from an EMBL/GenBank/DDBJ whole genome shotgun (WGS) entry which is preliminary data.</text>
</comment>
<dbReference type="AlphaFoldDB" id="A0A7X1HXE6"/>
<keyword evidence="1" id="KW-0413">Isomerase</keyword>
<organism evidence="1 2">
    <name type="scientific">Streptomyces mexicanus</name>
    <dbReference type="NCBI Taxonomy" id="178566"/>
    <lineage>
        <taxon>Bacteria</taxon>
        <taxon>Bacillati</taxon>
        <taxon>Actinomycetota</taxon>
        <taxon>Actinomycetes</taxon>
        <taxon>Kitasatosporales</taxon>
        <taxon>Streptomycetaceae</taxon>
        <taxon>Streptomyces</taxon>
    </lineage>
</organism>
<dbReference type="PANTHER" id="PTHR43459">
    <property type="entry name" value="ENOYL-COA HYDRATASE"/>
    <property type="match status" value="1"/>
</dbReference>
<dbReference type="Proteomes" id="UP000517694">
    <property type="component" value="Unassembled WGS sequence"/>
</dbReference>
<dbReference type="Pfam" id="PF00378">
    <property type="entry name" value="ECH_1"/>
    <property type="match status" value="1"/>
</dbReference>
<dbReference type="InterPro" id="IPR001753">
    <property type="entry name" value="Enoyl-CoA_hydra/iso"/>
</dbReference>
<gene>
    <name evidence="1" type="ORF">H1R13_08035</name>
</gene>
<dbReference type="GO" id="GO:0016853">
    <property type="term" value="F:isomerase activity"/>
    <property type="evidence" value="ECO:0007669"/>
    <property type="project" value="UniProtKB-KW"/>
</dbReference>
<protein>
    <submittedName>
        <fullName evidence="1">Enoyl-CoA hydratase/isomerase family protein</fullName>
    </submittedName>
</protein>
<proteinExistence type="predicted"/>
<dbReference type="InterPro" id="IPR029045">
    <property type="entry name" value="ClpP/crotonase-like_dom_sf"/>
</dbReference>
<name>A0A7X1HXE6_9ACTN</name>
<dbReference type="OrthoDB" id="9807606at2"/>
<dbReference type="SUPFAM" id="SSF52096">
    <property type="entry name" value="ClpP/crotonase"/>
    <property type="match status" value="1"/>
</dbReference>
<evidence type="ECO:0000313" key="1">
    <source>
        <dbReference type="EMBL" id="MBC2864949.1"/>
    </source>
</evidence>
<dbReference type="EMBL" id="JACMHY010000002">
    <property type="protein sequence ID" value="MBC2864949.1"/>
    <property type="molecule type" value="Genomic_DNA"/>
</dbReference>
<dbReference type="Gene3D" id="3.90.226.10">
    <property type="entry name" value="2-enoyl-CoA Hydratase, Chain A, domain 1"/>
    <property type="match status" value="1"/>
</dbReference>
<keyword evidence="2" id="KW-1185">Reference proteome</keyword>
<sequence length="261" mass="28910">MGKPDYFDSYPTFAMSRDADGILLLRFRAKDGDGPVAYSPQHHTDWSRAFLDIAEDRENRVVILTGTGDSFIDDYAWDRPTVDPQMWDQIIYEGKHLLRRLLDIEVPVIAAVNGPATVHAELAVMSDIVLASETATFQDKAHVPSGSVPGDGVHIVWQELLGMNRGRYFLLTGQTLSAAEAKQLGVVAEVLAPEKLMDRAYEHARALAALNPLAARYSRVVLTQRYKRLIDEQLPFGLALEALAGLDNVRLRRLAGKSTAL</sequence>
<reference evidence="1 2" key="1">
    <citation type="submission" date="2020-08" db="EMBL/GenBank/DDBJ databases">
        <title>Whole-Genome Sequence of French Clinical Streptomyces mexicanus Strain Q0842.</title>
        <authorList>
            <person name="Boxberger M."/>
            <person name="La Scola B."/>
        </authorList>
    </citation>
    <scope>NUCLEOTIDE SEQUENCE [LARGE SCALE GENOMIC DNA]</scope>
    <source>
        <strain evidence="1 2">Marseille-Q0842</strain>
    </source>
</reference>